<comment type="caution">
    <text evidence="4">The sequence shown here is derived from an EMBL/GenBank/DDBJ whole genome shotgun (WGS) entry which is preliminary data.</text>
</comment>
<feature type="coiled-coil region" evidence="1">
    <location>
        <begin position="23"/>
        <end position="50"/>
    </location>
</feature>
<feature type="signal peptide" evidence="3">
    <location>
        <begin position="1"/>
        <end position="23"/>
    </location>
</feature>
<feature type="compositionally biased region" description="Basic and acidic residues" evidence="2">
    <location>
        <begin position="104"/>
        <end position="116"/>
    </location>
</feature>
<dbReference type="EMBL" id="QRUU01000003">
    <property type="protein sequence ID" value="RGR99984.1"/>
    <property type="molecule type" value="Genomic_DNA"/>
</dbReference>
<name>A0A412GYD6_9BACT</name>
<organism evidence="4 5">
    <name type="scientific">Phocaeicola coprocola</name>
    <dbReference type="NCBI Taxonomy" id="310298"/>
    <lineage>
        <taxon>Bacteria</taxon>
        <taxon>Pseudomonadati</taxon>
        <taxon>Bacteroidota</taxon>
        <taxon>Bacteroidia</taxon>
        <taxon>Bacteroidales</taxon>
        <taxon>Bacteroidaceae</taxon>
        <taxon>Phocaeicola</taxon>
    </lineage>
</organism>
<keyword evidence="1" id="KW-0175">Coiled coil</keyword>
<dbReference type="Proteomes" id="UP000285864">
    <property type="component" value="Unassembled WGS sequence"/>
</dbReference>
<sequence>MKKKFYGALLLGSVLLTGGMVSCSDYDDDINSLNDRVAAVEETVRGLQEKINAGCVITSVDPTGNGVKVTLSNGESFELLNGAPGAAATVEIGKNGNWFINGKDTGKPSRGEKGEQGEPGESGTAATGKYYKPGENGYWIEVTVGADGKETETETTISWTPEGTMTAVWDSENGKLLVSNVKGYNGILSISLTSELKSLVFQPEFYYQGIEAMEAKTFNYTEKGVKEVNADGDFTTDAPTELNGVAMTPGLVAKYHMNPSSANWKDIKSLSYISDDKNYTRAGGVVKANVFDWEGEKGILTVHSQLTDGTIKDIQNDGKVTVLALQANYSGSEKDTIITSDYAAVKATNYKDMVLANAAYLGQPVHTVHLYTTAQDAINNAASHEIVWNHEGLDVATLVQTHYDDSQNSHVAWDVTAADKTVEDYGFKYSFKLVGYHKGNNRTSESAHAVMKGSLLKPCMPVGGKQPTWDAAEQNKAEKDREPLVRVILTDTVSNKIAAVGYVKFKIVEKATPTESEVILTPEFDDFNYEYTVNCTETAKTLKIEWHDFEEDILAQLEKQGISKKDFHTNFKLDGGNDDATQYDGKLATSMPTSKKGIVKQTTTDTGVEETQIITWTLKNNEAYQLFKNNKSISVIVRYSKEIESNVYQYVYVTLTWTPNPRNVQPAGTLENSDKIKNYWYAYNSATPGSGYSDIHANVETVGETNADDEFKSDILNTFDGNNVTVSGVNAVYTAFQDANLTKTFTFVDPQSTDMTPIKGNSGTMYDITVGDNGTTLYANVVNNPLVKQAVVKINGSILEYQGKDNETQYSFARDILNAADHAQFVANNEGKKTFTAQIQINAENCSYVPFELENNEFFAKFLRPITISDPHETNFVDATTGGAKADLKLTFVDWRDHNFDNASVTKGQNYYKYYDVESIAQNGDIMTDLNGTTGVFDRKLSDVTEKVKFTFTAPTKSEIQNGNGIVNHYFGTLNYENNGTTVGDFQIKVPFDVTYDWGTIQVYVICKISQTEAN</sequence>
<keyword evidence="5" id="KW-1185">Reference proteome</keyword>
<dbReference type="RefSeq" id="WP_118482844.1">
    <property type="nucleotide sequence ID" value="NZ_QRUU01000003.1"/>
</dbReference>
<evidence type="ECO:0000313" key="5">
    <source>
        <dbReference type="Proteomes" id="UP000285864"/>
    </source>
</evidence>
<gene>
    <name evidence="4" type="ORF">DWY20_01370</name>
</gene>
<proteinExistence type="predicted"/>
<dbReference type="AlphaFoldDB" id="A0A412GYD6"/>
<dbReference type="PROSITE" id="PS51257">
    <property type="entry name" value="PROKAR_LIPOPROTEIN"/>
    <property type="match status" value="1"/>
</dbReference>
<feature type="region of interest" description="Disordered" evidence="2">
    <location>
        <begin position="102"/>
        <end position="128"/>
    </location>
</feature>
<evidence type="ECO:0000256" key="3">
    <source>
        <dbReference type="SAM" id="SignalP"/>
    </source>
</evidence>
<evidence type="ECO:0000256" key="1">
    <source>
        <dbReference type="SAM" id="Coils"/>
    </source>
</evidence>
<reference evidence="4 5" key="1">
    <citation type="submission" date="2018-08" db="EMBL/GenBank/DDBJ databases">
        <title>A genome reference for cultivated species of the human gut microbiota.</title>
        <authorList>
            <person name="Zou Y."/>
            <person name="Xue W."/>
            <person name="Luo G."/>
        </authorList>
    </citation>
    <scope>NUCLEOTIDE SEQUENCE [LARGE SCALE GENOMIC DNA]</scope>
    <source>
        <strain evidence="4 5">AF24-2</strain>
    </source>
</reference>
<keyword evidence="3" id="KW-0732">Signal</keyword>
<evidence type="ECO:0000256" key="2">
    <source>
        <dbReference type="SAM" id="MobiDB-lite"/>
    </source>
</evidence>
<protein>
    <submittedName>
        <fullName evidence="4">Uncharacterized protein</fullName>
    </submittedName>
</protein>
<feature type="chain" id="PRO_5019020853" evidence="3">
    <location>
        <begin position="24"/>
        <end position="1015"/>
    </location>
</feature>
<accession>A0A412GYD6</accession>
<evidence type="ECO:0000313" key="4">
    <source>
        <dbReference type="EMBL" id="RGR99984.1"/>
    </source>
</evidence>